<proteinExistence type="predicted"/>
<reference evidence="2" key="1">
    <citation type="journal article" date="2017" name="Nat. Ecol. Evol.">
        <title>Genome expansion and lineage-specific genetic innovations in the forest pathogenic fungi Armillaria.</title>
        <authorList>
            <person name="Sipos G."/>
            <person name="Prasanna A.N."/>
            <person name="Walter M.C."/>
            <person name="O'Connor E."/>
            <person name="Balint B."/>
            <person name="Krizsan K."/>
            <person name="Kiss B."/>
            <person name="Hess J."/>
            <person name="Varga T."/>
            <person name="Slot J."/>
            <person name="Riley R."/>
            <person name="Boka B."/>
            <person name="Rigling D."/>
            <person name="Barry K."/>
            <person name="Lee J."/>
            <person name="Mihaltcheva S."/>
            <person name="LaButti K."/>
            <person name="Lipzen A."/>
            <person name="Waldron R."/>
            <person name="Moloney N.M."/>
            <person name="Sperisen C."/>
            <person name="Kredics L."/>
            <person name="Vagvoelgyi C."/>
            <person name="Patrignani A."/>
            <person name="Fitzpatrick D."/>
            <person name="Nagy I."/>
            <person name="Doyle S."/>
            <person name="Anderson J.B."/>
            <person name="Grigoriev I.V."/>
            <person name="Gueldener U."/>
            <person name="Muensterkoetter M."/>
            <person name="Nagy L.G."/>
        </authorList>
    </citation>
    <scope>NUCLEOTIDE SEQUENCE [LARGE SCALE GENOMIC DNA]</scope>
    <source>
        <strain evidence="2">28-4</strain>
    </source>
</reference>
<evidence type="ECO:0000313" key="2">
    <source>
        <dbReference type="Proteomes" id="UP000218334"/>
    </source>
</evidence>
<dbReference type="Proteomes" id="UP000218334">
    <property type="component" value="Unassembled WGS sequence"/>
</dbReference>
<gene>
    <name evidence="1" type="ORF">ARMSODRAFT_120993</name>
</gene>
<name>A0A2H3AXD7_9AGAR</name>
<evidence type="ECO:0000313" key="1">
    <source>
        <dbReference type="EMBL" id="PBK58448.1"/>
    </source>
</evidence>
<dbReference type="EMBL" id="KZ293542">
    <property type="protein sequence ID" value="PBK58448.1"/>
    <property type="molecule type" value="Genomic_DNA"/>
</dbReference>
<organism evidence="1 2">
    <name type="scientific">Armillaria solidipes</name>
    <dbReference type="NCBI Taxonomy" id="1076256"/>
    <lineage>
        <taxon>Eukaryota</taxon>
        <taxon>Fungi</taxon>
        <taxon>Dikarya</taxon>
        <taxon>Basidiomycota</taxon>
        <taxon>Agaricomycotina</taxon>
        <taxon>Agaricomycetes</taxon>
        <taxon>Agaricomycetidae</taxon>
        <taxon>Agaricales</taxon>
        <taxon>Marasmiineae</taxon>
        <taxon>Physalacriaceae</taxon>
        <taxon>Armillaria</taxon>
    </lineage>
</organism>
<dbReference type="AlphaFoldDB" id="A0A2H3AXD7"/>
<accession>A0A2H3AXD7</accession>
<sequence length="74" mass="8282">MMVKRQQYVFPPPQKDCMSWSICLCLLRSIGATHLDGGTSIRLSQLHPSPSADLKRSHVSTRYPGLGIRNCARL</sequence>
<protein>
    <submittedName>
        <fullName evidence="1">Uncharacterized protein</fullName>
    </submittedName>
</protein>
<keyword evidence="2" id="KW-1185">Reference proteome</keyword>